<name>A0A7H8N935_9ACTN</name>
<dbReference type="EMBL" id="CP054929">
    <property type="protein sequence ID" value="QKW50974.1"/>
    <property type="molecule type" value="Genomic_DNA"/>
</dbReference>
<feature type="compositionally biased region" description="Basic residues" evidence="1">
    <location>
        <begin position="76"/>
        <end position="86"/>
    </location>
</feature>
<protein>
    <submittedName>
        <fullName evidence="2">Uncharacterized protein</fullName>
    </submittedName>
</protein>
<feature type="region of interest" description="Disordered" evidence="1">
    <location>
        <begin position="37"/>
        <end position="86"/>
    </location>
</feature>
<sequence>MEILVTVCVIAAMIALGMLVIHQLNAQHEDRIALFPYGRSRRGGAPSARPSHPAPDHTGGSRGGHSRRDHRDGGRGRFRARRRARK</sequence>
<accession>A0A7H8N935</accession>
<reference evidence="2 3" key="1">
    <citation type="submission" date="2020-06" db="EMBL/GenBank/DDBJ databases">
        <title>Genome mining for natural products.</title>
        <authorList>
            <person name="Zhang B."/>
            <person name="Shi J."/>
            <person name="Ge H."/>
        </authorList>
    </citation>
    <scope>NUCLEOTIDE SEQUENCE [LARGE SCALE GENOMIC DNA]</scope>
    <source>
        <strain evidence="2 3">NA00687</strain>
    </source>
</reference>
<dbReference type="AlphaFoldDB" id="A0A7H8N935"/>
<evidence type="ECO:0000256" key="1">
    <source>
        <dbReference type="SAM" id="MobiDB-lite"/>
    </source>
</evidence>
<evidence type="ECO:0000313" key="3">
    <source>
        <dbReference type="Proteomes" id="UP000509303"/>
    </source>
</evidence>
<proteinExistence type="predicted"/>
<evidence type="ECO:0000313" key="2">
    <source>
        <dbReference type="EMBL" id="QKW50974.1"/>
    </source>
</evidence>
<organism evidence="2 3">
    <name type="scientific">Streptomyces buecherae</name>
    <dbReference type="NCBI Taxonomy" id="2763006"/>
    <lineage>
        <taxon>Bacteria</taxon>
        <taxon>Bacillati</taxon>
        <taxon>Actinomycetota</taxon>
        <taxon>Actinomycetes</taxon>
        <taxon>Kitasatosporales</taxon>
        <taxon>Streptomycetaceae</taxon>
        <taxon>Streptomyces</taxon>
    </lineage>
</organism>
<keyword evidence="3" id="KW-1185">Reference proteome</keyword>
<dbReference type="RefSeq" id="WP_176162698.1">
    <property type="nucleotide sequence ID" value="NZ_CP054929.1"/>
</dbReference>
<dbReference type="Proteomes" id="UP000509303">
    <property type="component" value="Chromosome"/>
</dbReference>
<gene>
    <name evidence="2" type="ORF">HUT08_17135</name>
</gene>